<dbReference type="SMART" id="SM00927">
    <property type="entry name" value="MutH"/>
    <property type="match status" value="1"/>
</dbReference>
<dbReference type="GO" id="GO:0003677">
    <property type="term" value="F:DNA binding"/>
    <property type="evidence" value="ECO:0007669"/>
    <property type="project" value="InterPro"/>
</dbReference>
<evidence type="ECO:0000259" key="4">
    <source>
        <dbReference type="SMART" id="SM00927"/>
    </source>
</evidence>
<reference evidence="5" key="2">
    <citation type="submission" date="2021-04" db="EMBL/GenBank/DDBJ databases">
        <authorList>
            <person name="Gilroy R."/>
        </authorList>
    </citation>
    <scope>NUCLEOTIDE SEQUENCE</scope>
    <source>
        <strain evidence="5">687</strain>
    </source>
</reference>
<feature type="domain" description="DNA mismatch repair MutH/Type II restriction enzyme Sau3AI" evidence="4">
    <location>
        <begin position="62"/>
        <end position="160"/>
    </location>
</feature>
<keyword evidence="3" id="KW-0378">Hydrolase</keyword>
<reference evidence="5" key="1">
    <citation type="journal article" date="2021" name="PeerJ">
        <title>Extensive microbial diversity within the chicken gut microbiome revealed by metagenomics and culture.</title>
        <authorList>
            <person name="Gilroy R."/>
            <person name="Ravi A."/>
            <person name="Getino M."/>
            <person name="Pursley I."/>
            <person name="Horton D.L."/>
            <person name="Alikhan N.F."/>
            <person name="Baker D."/>
            <person name="Gharbi K."/>
            <person name="Hall N."/>
            <person name="Watson M."/>
            <person name="Adriaenssens E.M."/>
            <person name="Foster-Nyarko E."/>
            <person name="Jarju S."/>
            <person name="Secka A."/>
            <person name="Antonio M."/>
            <person name="Oren A."/>
            <person name="Chaudhuri R.R."/>
            <person name="La Ragione R."/>
            <person name="Hildebrand F."/>
            <person name="Pallen M.J."/>
        </authorList>
    </citation>
    <scope>NUCLEOTIDE SEQUENCE</scope>
    <source>
        <strain evidence="5">687</strain>
    </source>
</reference>
<gene>
    <name evidence="5" type="ORF">IAA31_08710</name>
</gene>
<proteinExistence type="predicted"/>
<evidence type="ECO:0000313" key="5">
    <source>
        <dbReference type="EMBL" id="MBU3827548.1"/>
    </source>
</evidence>
<dbReference type="InterPro" id="IPR037057">
    <property type="entry name" value="DNA_rep_MutH/T2_RE_sf"/>
</dbReference>
<dbReference type="AlphaFoldDB" id="A0A9E2KQP2"/>
<comment type="caution">
    <text evidence="5">The sequence shown here is derived from an EMBL/GenBank/DDBJ whole genome shotgun (WGS) entry which is preliminary data.</text>
</comment>
<keyword evidence="2" id="KW-0255">Endonuclease</keyword>
<dbReference type="InterPro" id="IPR011335">
    <property type="entry name" value="Restrct_endonuc-II-like"/>
</dbReference>
<protein>
    <submittedName>
        <fullName evidence="5">DNA mismatch repair protein MutH</fullName>
    </submittedName>
</protein>
<evidence type="ECO:0000256" key="3">
    <source>
        <dbReference type="ARBA" id="ARBA00022801"/>
    </source>
</evidence>
<name>A0A9E2KQP2_9GAMM</name>
<dbReference type="GO" id="GO:0004519">
    <property type="term" value="F:endonuclease activity"/>
    <property type="evidence" value="ECO:0007669"/>
    <property type="project" value="UniProtKB-KW"/>
</dbReference>
<keyword evidence="1" id="KW-0540">Nuclease</keyword>
<evidence type="ECO:0000256" key="2">
    <source>
        <dbReference type="ARBA" id="ARBA00022759"/>
    </source>
</evidence>
<dbReference type="EMBL" id="JAHLFG010000095">
    <property type="protein sequence ID" value="MBU3827548.1"/>
    <property type="molecule type" value="Genomic_DNA"/>
</dbReference>
<dbReference type="Proteomes" id="UP000824150">
    <property type="component" value="Unassembled WGS sequence"/>
</dbReference>
<evidence type="ECO:0000256" key="1">
    <source>
        <dbReference type="ARBA" id="ARBA00022722"/>
    </source>
</evidence>
<dbReference type="Gene3D" id="3.40.600.10">
    <property type="entry name" value="DNA mismatch repair MutH/Restriction endonuclease, type II"/>
    <property type="match status" value="1"/>
</dbReference>
<dbReference type="InterPro" id="IPR011337">
    <property type="entry name" value="DNA_rep_MutH/RE_typeII_Sau3AI"/>
</dbReference>
<sequence length="243" mass="27108">MSSFFANVSHLPEPHTLDELRQRLELICGKTISELAGALNLSIPQGNTHSKGYTGGLIELYLGAAAPNLGAPDFPFLGIELKTVPVDELFTPIESTFICHAPIKDIRGLDFYHSTLYAKIRLTLYVFVLTAKKMPIRQRRVVDYLLYQMPPADLLQVKADYDELMELITQGQGKQITARIGTLVQLRPKAPNGQRLTAIVDEDGAVSTTRPRGFYMRRSYMAKICKLVATRHQLPLQLAPADN</sequence>
<organism evidence="5 6">
    <name type="scientific">Candidatus Anaerobiospirillum merdipullorum</name>
    <dbReference type="NCBI Taxonomy" id="2838450"/>
    <lineage>
        <taxon>Bacteria</taxon>
        <taxon>Pseudomonadati</taxon>
        <taxon>Pseudomonadota</taxon>
        <taxon>Gammaproteobacteria</taxon>
        <taxon>Aeromonadales</taxon>
        <taxon>Succinivibrionaceae</taxon>
        <taxon>Anaerobiospirillum</taxon>
    </lineage>
</organism>
<evidence type="ECO:0000313" key="6">
    <source>
        <dbReference type="Proteomes" id="UP000824150"/>
    </source>
</evidence>
<dbReference type="GO" id="GO:0016787">
    <property type="term" value="F:hydrolase activity"/>
    <property type="evidence" value="ECO:0007669"/>
    <property type="project" value="UniProtKB-KW"/>
</dbReference>
<dbReference type="Pfam" id="PF02976">
    <property type="entry name" value="MutH"/>
    <property type="match status" value="1"/>
</dbReference>
<accession>A0A9E2KQP2</accession>
<dbReference type="SUPFAM" id="SSF52980">
    <property type="entry name" value="Restriction endonuclease-like"/>
    <property type="match status" value="1"/>
</dbReference>